<gene>
    <name evidence="2" type="ORF">GCM10010246_22300</name>
</gene>
<proteinExistence type="predicted"/>
<feature type="region of interest" description="Disordered" evidence="1">
    <location>
        <begin position="247"/>
        <end position="269"/>
    </location>
</feature>
<feature type="region of interest" description="Disordered" evidence="1">
    <location>
        <begin position="1"/>
        <end position="20"/>
    </location>
</feature>
<dbReference type="Proteomes" id="UP001500253">
    <property type="component" value="Unassembled WGS sequence"/>
</dbReference>
<evidence type="ECO:0000256" key="1">
    <source>
        <dbReference type="SAM" id="MobiDB-lite"/>
    </source>
</evidence>
<comment type="caution">
    <text evidence="2">The sequence shown here is derived from an EMBL/GenBank/DDBJ whole genome shotgun (WGS) entry which is preliminary data.</text>
</comment>
<evidence type="ECO:0008006" key="4">
    <source>
        <dbReference type="Google" id="ProtNLM"/>
    </source>
</evidence>
<name>A0ABN3FTL8_9ACTN</name>
<organism evidence="2 3">
    <name type="scientific">Streptomyces cuspidosporus</name>
    <dbReference type="NCBI Taxonomy" id="66882"/>
    <lineage>
        <taxon>Bacteria</taxon>
        <taxon>Bacillati</taxon>
        <taxon>Actinomycetota</taxon>
        <taxon>Actinomycetes</taxon>
        <taxon>Kitasatosporales</taxon>
        <taxon>Streptomycetaceae</taxon>
        <taxon>Streptomyces</taxon>
    </lineage>
</organism>
<protein>
    <recommendedName>
        <fullName evidence="4">Lipoprotein</fullName>
    </recommendedName>
</protein>
<evidence type="ECO:0000313" key="3">
    <source>
        <dbReference type="Proteomes" id="UP001500253"/>
    </source>
</evidence>
<dbReference type="EMBL" id="BAAASD010000006">
    <property type="protein sequence ID" value="GAA2337395.1"/>
    <property type="molecule type" value="Genomic_DNA"/>
</dbReference>
<evidence type="ECO:0000313" key="2">
    <source>
        <dbReference type="EMBL" id="GAA2337395.1"/>
    </source>
</evidence>
<accession>A0ABN3FTL8</accession>
<reference evidence="2 3" key="1">
    <citation type="journal article" date="2019" name="Int. J. Syst. Evol. Microbiol.">
        <title>The Global Catalogue of Microorganisms (GCM) 10K type strain sequencing project: providing services to taxonomists for standard genome sequencing and annotation.</title>
        <authorList>
            <consortium name="The Broad Institute Genomics Platform"/>
            <consortium name="The Broad Institute Genome Sequencing Center for Infectious Disease"/>
            <person name="Wu L."/>
            <person name="Ma J."/>
        </authorList>
    </citation>
    <scope>NUCLEOTIDE SEQUENCE [LARGE SCALE GENOMIC DNA]</scope>
    <source>
        <strain evidence="2 3">JCM 4316</strain>
    </source>
</reference>
<keyword evidence="3" id="KW-1185">Reference proteome</keyword>
<sequence length="269" mass="28476">MRRRPAPRPRGVASRGGTGYAPAMRRTVWPAVAAAVALVLGGCSQGDGGCGEGDRPEPTRSAGARLPVAVGARSQPPGITGKAIEAALPPRKAHPSLMDQAMRRLMSDTLNMAGAIGDIRPGACEKAVVKEGEGATHRCTVIYEGLEVAWKVRFSDIDASGGWTTASYRAWPVKGVLRAETVYAAYAWIHPEKEEAPRCDRMPEIFRAEAGKATGYECQILLADCSDGTWRLKWVNQPVWIGGEGRVEFGEPEPVSPGASSGGVPESAG</sequence>